<evidence type="ECO:0000256" key="2">
    <source>
        <dbReference type="SAM" id="Phobius"/>
    </source>
</evidence>
<evidence type="ECO:0000256" key="1">
    <source>
        <dbReference type="SAM" id="MobiDB-lite"/>
    </source>
</evidence>
<feature type="compositionally biased region" description="Low complexity" evidence="1">
    <location>
        <begin position="127"/>
        <end position="141"/>
    </location>
</feature>
<feature type="compositionally biased region" description="Polar residues" evidence="1">
    <location>
        <begin position="142"/>
        <end position="154"/>
    </location>
</feature>
<keyword evidence="4" id="KW-1185">Reference proteome</keyword>
<proteinExistence type="predicted"/>
<dbReference type="RefSeq" id="XP_018139192.1">
    <property type="nucleotide sequence ID" value="XM_018287876.1"/>
</dbReference>
<organism evidence="3 4">
    <name type="scientific">Pochonia chlamydosporia 170</name>
    <dbReference type="NCBI Taxonomy" id="1380566"/>
    <lineage>
        <taxon>Eukaryota</taxon>
        <taxon>Fungi</taxon>
        <taxon>Dikarya</taxon>
        <taxon>Ascomycota</taxon>
        <taxon>Pezizomycotina</taxon>
        <taxon>Sordariomycetes</taxon>
        <taxon>Hypocreomycetidae</taxon>
        <taxon>Hypocreales</taxon>
        <taxon>Clavicipitaceae</taxon>
        <taxon>Pochonia</taxon>
    </lineage>
</organism>
<feature type="compositionally biased region" description="Pro residues" evidence="1">
    <location>
        <begin position="155"/>
        <end position="173"/>
    </location>
</feature>
<feature type="transmembrane region" description="Helical" evidence="2">
    <location>
        <begin position="280"/>
        <end position="302"/>
    </location>
</feature>
<feature type="compositionally biased region" description="Polar residues" evidence="1">
    <location>
        <begin position="99"/>
        <end position="109"/>
    </location>
</feature>
<feature type="compositionally biased region" description="Basic residues" evidence="1">
    <location>
        <begin position="187"/>
        <end position="196"/>
    </location>
</feature>
<keyword evidence="2" id="KW-0472">Membrane</keyword>
<evidence type="ECO:0000313" key="3">
    <source>
        <dbReference type="EMBL" id="OAQ61488.1"/>
    </source>
</evidence>
<comment type="caution">
    <text evidence="3">The sequence shown here is derived from an EMBL/GenBank/DDBJ whole genome shotgun (WGS) entry which is preliminary data.</text>
</comment>
<dbReference type="OrthoDB" id="3539644at2759"/>
<feature type="compositionally biased region" description="Polar residues" evidence="1">
    <location>
        <begin position="8"/>
        <end position="17"/>
    </location>
</feature>
<name>A0A179F7T5_METCM</name>
<feature type="compositionally biased region" description="Polar residues" evidence="1">
    <location>
        <begin position="210"/>
        <end position="231"/>
    </location>
</feature>
<dbReference type="STRING" id="1380566.A0A179F7T5"/>
<feature type="region of interest" description="Disordered" evidence="1">
    <location>
        <begin position="644"/>
        <end position="663"/>
    </location>
</feature>
<protein>
    <submittedName>
        <fullName evidence="3">Uncharacterized protein</fullName>
    </submittedName>
</protein>
<keyword evidence="2" id="KW-0812">Transmembrane</keyword>
<reference evidence="3 4" key="1">
    <citation type="journal article" date="2016" name="PLoS Pathog.">
        <title>Biosynthesis of antibiotic leucinostatins in bio-control fungus Purpureocillium lilacinum and their inhibition on phytophthora revealed by genome mining.</title>
        <authorList>
            <person name="Wang G."/>
            <person name="Liu Z."/>
            <person name="Lin R."/>
            <person name="Li E."/>
            <person name="Mao Z."/>
            <person name="Ling J."/>
            <person name="Yang Y."/>
            <person name="Yin W.B."/>
            <person name="Xie B."/>
        </authorList>
    </citation>
    <scope>NUCLEOTIDE SEQUENCE [LARGE SCALE GENOMIC DNA]</scope>
    <source>
        <strain evidence="3">170</strain>
    </source>
</reference>
<keyword evidence="2" id="KW-1133">Transmembrane helix</keyword>
<gene>
    <name evidence="3" type="ORF">VFPPC_09317</name>
</gene>
<evidence type="ECO:0000313" key="4">
    <source>
        <dbReference type="Proteomes" id="UP000078397"/>
    </source>
</evidence>
<dbReference type="Proteomes" id="UP000078397">
    <property type="component" value="Unassembled WGS sequence"/>
</dbReference>
<sequence>MADDRSNAPETSHNHQNASDDEDAALSPADGYFHNSNVLSQVVAPDINDGQSRVTDSRETRGPLSANVPHVPNVLVEDPTLRQSAADAKAQEAADEASGSNPRNDQASPDQEPEQEQQQEQTHDNGSPQPQEASSSAAPVQTPTTIETGASPTAQPIPRPSSPSPPPSPLSPRPPRRSTSENAPLIRGHHRGHHGNRGYSDAPPAYSRNPPASYQSINPNPSTASIPSENNAFPGEEEPLLSTDPQAMSVPFPEPELPVSLVFWRRFSKVTERPRYKKRIVLILAAILILVVMAIVAITYAMSNHHKHDYVEEPVKPPDAPEDDGFHWNPPRNCRQSEHSRITGRQTYTFSEDKDFTILEVASQEDSQPASRRVHVFGDMFIQPSSGSSYSTGSILVESIANQEELGPLLGWDRSTRTFKLTTPGEVHWDDRDSDPCMQVRITMSVPQDAVLNSLSLQSQNLNIKVHEGLALSVMSHADVLTMAGDVIFPKRQKNETLVPYRLETSDLTVQATAGNLRGWFPIYDTLILATHSGNVVANVSQKLPKYPKATASKLGVKTHTGHVTISESHIDTSSGRSRLREHQVAVEGDTGNTDIETLFASMVLITSQSGNIKLNAWPASDSDCVRWGHKFCLISTETKSGSTAITINPPRKLKAGSPDQGNSTFDDAISPFDTHVGMSGNLTKLQSEHASTTGKITAKYPRSWQGTVIGSTLTGNLSYRGKDLIMKKWDAVNKRLKGVKGEGDSVLVVSTLSGDQDVLVGDEEDA</sequence>
<dbReference type="EMBL" id="LSBJ02000007">
    <property type="protein sequence ID" value="OAQ61488.1"/>
    <property type="molecule type" value="Genomic_DNA"/>
</dbReference>
<dbReference type="AlphaFoldDB" id="A0A179F7T5"/>
<feature type="region of interest" description="Disordered" evidence="1">
    <location>
        <begin position="1"/>
        <end position="249"/>
    </location>
</feature>
<dbReference type="GeneID" id="28851870"/>
<dbReference type="KEGG" id="pchm:VFPPC_09317"/>
<accession>A0A179F7T5</accession>